<reference evidence="1" key="1">
    <citation type="submission" date="2021-06" db="EMBL/GenBank/DDBJ databases">
        <authorList>
            <person name="Kallberg Y."/>
            <person name="Tangrot J."/>
            <person name="Rosling A."/>
        </authorList>
    </citation>
    <scope>NUCLEOTIDE SEQUENCE</scope>
    <source>
        <strain evidence="1">28 12/20/2015</strain>
    </source>
</reference>
<organism evidence="1 2">
    <name type="scientific">Cetraspora pellucida</name>
    <dbReference type="NCBI Taxonomy" id="1433469"/>
    <lineage>
        <taxon>Eukaryota</taxon>
        <taxon>Fungi</taxon>
        <taxon>Fungi incertae sedis</taxon>
        <taxon>Mucoromycota</taxon>
        <taxon>Glomeromycotina</taxon>
        <taxon>Glomeromycetes</taxon>
        <taxon>Diversisporales</taxon>
        <taxon>Gigasporaceae</taxon>
        <taxon>Cetraspora</taxon>
    </lineage>
</organism>
<dbReference type="Proteomes" id="UP000789366">
    <property type="component" value="Unassembled WGS sequence"/>
</dbReference>
<feature type="non-terminal residue" evidence="1">
    <location>
        <position position="1"/>
    </location>
</feature>
<comment type="caution">
    <text evidence="1">The sequence shown here is derived from an EMBL/GenBank/DDBJ whole genome shotgun (WGS) entry which is preliminary data.</text>
</comment>
<sequence length="205" mass="21422">TEQAGLEVTNPFKGITWKGGNKQTITWRDNGQASPLLKDLDSLTIGLYNGNATNQVFVAQLAKNVKGTKLKFEFKVPKDIGPKSNNYFLILSQFIGKDEYTSYSGHFSIKGVSGSITIPPDTPGGLPIGPSGSPTGTGSSPTGTSDSPNTTSSPNGNNSSYSTATPSSSDGYSYYGNANKIESSVFGFAGKLVIAGLALGISFIF</sequence>
<dbReference type="EMBL" id="CAJVPW010004038">
    <property type="protein sequence ID" value="CAG8533939.1"/>
    <property type="molecule type" value="Genomic_DNA"/>
</dbReference>
<accession>A0ACA9LJ59</accession>
<keyword evidence="2" id="KW-1185">Reference proteome</keyword>
<proteinExistence type="predicted"/>
<protein>
    <submittedName>
        <fullName evidence="1">18086_t:CDS:1</fullName>
    </submittedName>
</protein>
<name>A0ACA9LJ59_9GLOM</name>
<evidence type="ECO:0000313" key="1">
    <source>
        <dbReference type="EMBL" id="CAG8533939.1"/>
    </source>
</evidence>
<gene>
    <name evidence="1" type="ORF">SPELUC_LOCUS4494</name>
</gene>
<evidence type="ECO:0000313" key="2">
    <source>
        <dbReference type="Proteomes" id="UP000789366"/>
    </source>
</evidence>